<dbReference type="InterPro" id="IPR009057">
    <property type="entry name" value="Homeodomain-like_sf"/>
</dbReference>
<sequence length="117" mass="13860">MNSQLYQIDLLLQICDIQAQITKIKQEMALRQTRTDLQTQKNSKRSRWSQQDDQQLVTQVKLLGIHNYQQIAQKIPNKTASQVYFRLRYLKGVFLQEKVVYQNKTDLQWFGELGVSK</sequence>
<feature type="domain" description="Myb-like" evidence="1">
    <location>
        <begin position="40"/>
        <end position="91"/>
    </location>
</feature>
<dbReference type="Proteomes" id="UP001642409">
    <property type="component" value="Unassembled WGS sequence"/>
</dbReference>
<dbReference type="Gene3D" id="1.10.10.60">
    <property type="entry name" value="Homeodomain-like"/>
    <property type="match status" value="1"/>
</dbReference>
<organism evidence="3">
    <name type="scientific">Hexamita inflata</name>
    <dbReference type="NCBI Taxonomy" id="28002"/>
    <lineage>
        <taxon>Eukaryota</taxon>
        <taxon>Metamonada</taxon>
        <taxon>Diplomonadida</taxon>
        <taxon>Hexamitidae</taxon>
        <taxon>Hexamitinae</taxon>
        <taxon>Hexamita</taxon>
    </lineage>
</organism>
<accession>A0AA86U3H8</accession>
<reference evidence="4 5" key="2">
    <citation type="submission" date="2024-07" db="EMBL/GenBank/DDBJ databases">
        <authorList>
            <person name="Akdeniz Z."/>
        </authorList>
    </citation>
    <scope>NUCLEOTIDE SEQUENCE [LARGE SCALE GENOMIC DNA]</scope>
</reference>
<gene>
    <name evidence="4" type="ORF">HINF_LOCUS11535</name>
    <name evidence="3" type="ORF">HINF_LOCUS26041</name>
</gene>
<dbReference type="EMBL" id="CAXDID020000025">
    <property type="protein sequence ID" value="CAL5990703.1"/>
    <property type="molecule type" value="Genomic_DNA"/>
</dbReference>
<feature type="domain" description="HTH myb-type" evidence="2">
    <location>
        <begin position="40"/>
        <end position="95"/>
    </location>
</feature>
<comment type="caution">
    <text evidence="3">The sequence shown here is derived from an EMBL/GenBank/DDBJ whole genome shotgun (WGS) entry which is preliminary data.</text>
</comment>
<evidence type="ECO:0000313" key="5">
    <source>
        <dbReference type="Proteomes" id="UP001642409"/>
    </source>
</evidence>
<reference evidence="3" key="1">
    <citation type="submission" date="2023-06" db="EMBL/GenBank/DDBJ databases">
        <authorList>
            <person name="Kurt Z."/>
        </authorList>
    </citation>
    <scope>NUCLEOTIDE SEQUENCE</scope>
</reference>
<proteinExistence type="predicted"/>
<evidence type="ECO:0000259" key="1">
    <source>
        <dbReference type="PROSITE" id="PS50090"/>
    </source>
</evidence>
<evidence type="ECO:0000313" key="3">
    <source>
        <dbReference type="EMBL" id="CAI9938396.1"/>
    </source>
</evidence>
<dbReference type="SMART" id="SM00717">
    <property type="entry name" value="SANT"/>
    <property type="match status" value="1"/>
</dbReference>
<name>A0AA86U3H8_9EUKA</name>
<keyword evidence="5" id="KW-1185">Reference proteome</keyword>
<evidence type="ECO:0000313" key="4">
    <source>
        <dbReference type="EMBL" id="CAL5990703.1"/>
    </source>
</evidence>
<dbReference type="Pfam" id="PF00249">
    <property type="entry name" value="Myb_DNA-binding"/>
    <property type="match status" value="1"/>
</dbReference>
<evidence type="ECO:0000259" key="2">
    <source>
        <dbReference type="PROSITE" id="PS51294"/>
    </source>
</evidence>
<dbReference type="AlphaFoldDB" id="A0AA86U3H8"/>
<protein>
    <submittedName>
        <fullName evidence="3">SANT/Myb domain</fullName>
    </submittedName>
    <submittedName>
        <fullName evidence="4">SANT/Myb_domain</fullName>
    </submittedName>
</protein>
<dbReference type="EMBL" id="CATOUU010000654">
    <property type="protein sequence ID" value="CAI9938396.1"/>
    <property type="molecule type" value="Genomic_DNA"/>
</dbReference>
<dbReference type="PROSITE" id="PS50090">
    <property type="entry name" value="MYB_LIKE"/>
    <property type="match status" value="1"/>
</dbReference>
<dbReference type="InterPro" id="IPR017930">
    <property type="entry name" value="Myb_dom"/>
</dbReference>
<dbReference type="CDD" id="cd00167">
    <property type="entry name" value="SANT"/>
    <property type="match status" value="1"/>
</dbReference>
<dbReference type="InterPro" id="IPR001005">
    <property type="entry name" value="SANT/Myb"/>
</dbReference>
<dbReference type="PROSITE" id="PS51294">
    <property type="entry name" value="HTH_MYB"/>
    <property type="match status" value="1"/>
</dbReference>
<dbReference type="SUPFAM" id="SSF46689">
    <property type="entry name" value="Homeodomain-like"/>
    <property type="match status" value="1"/>
</dbReference>